<dbReference type="AlphaFoldDB" id="A0A4Y7PPE3"/>
<dbReference type="VEuPathDB" id="FungiDB:BD410DRAFT_794478"/>
<protein>
    <submittedName>
        <fullName evidence="3">Uncharacterized protein</fullName>
    </submittedName>
</protein>
<proteinExistence type="predicted"/>
<feature type="transmembrane region" description="Helical" evidence="2">
    <location>
        <begin position="40"/>
        <end position="66"/>
    </location>
</feature>
<evidence type="ECO:0000256" key="1">
    <source>
        <dbReference type="SAM" id="MobiDB-lite"/>
    </source>
</evidence>
<feature type="transmembrane region" description="Helical" evidence="2">
    <location>
        <begin position="87"/>
        <end position="110"/>
    </location>
</feature>
<sequence>MAELRQYWALPFPATIHILLCTSVFLSVASTALSLASTPIVSVLIVIFPSLTFLTLVHHGFALVVARKKEDRRKTPGVSKALVQKTHLYALGFLSFFWLTGTAWAVPIAVRSKSPVHIVNEALGLMELVALLFVLVICIRDRRRVWRERLDRKAKDFEANSNEVPMQSLNKAKTENVIEISNKENANVKPEAEPGQLRDQEGSGLIQVPESDRSTTLQTVIEYTVVTVSPADGTQTNELETPSVPESSTPGNDKKVVEDAGVLNKGCSFSCVSPCFEIYASSS</sequence>
<feature type="region of interest" description="Disordered" evidence="1">
    <location>
        <begin position="231"/>
        <end position="254"/>
    </location>
</feature>
<dbReference type="Proteomes" id="UP000294933">
    <property type="component" value="Unassembled WGS sequence"/>
</dbReference>
<organism evidence="3 4">
    <name type="scientific">Rickenella mellea</name>
    <dbReference type="NCBI Taxonomy" id="50990"/>
    <lineage>
        <taxon>Eukaryota</taxon>
        <taxon>Fungi</taxon>
        <taxon>Dikarya</taxon>
        <taxon>Basidiomycota</taxon>
        <taxon>Agaricomycotina</taxon>
        <taxon>Agaricomycetes</taxon>
        <taxon>Hymenochaetales</taxon>
        <taxon>Rickenellaceae</taxon>
        <taxon>Rickenella</taxon>
    </lineage>
</organism>
<gene>
    <name evidence="3" type="ORF">BD410DRAFT_794478</name>
</gene>
<evidence type="ECO:0000313" key="3">
    <source>
        <dbReference type="EMBL" id="TDL17313.1"/>
    </source>
</evidence>
<keyword evidence="2" id="KW-0472">Membrane</keyword>
<name>A0A4Y7PPE3_9AGAM</name>
<keyword evidence="2" id="KW-0812">Transmembrane</keyword>
<feature type="transmembrane region" description="Helical" evidence="2">
    <location>
        <begin position="7"/>
        <end position="28"/>
    </location>
</feature>
<dbReference type="EMBL" id="ML170224">
    <property type="protein sequence ID" value="TDL17313.1"/>
    <property type="molecule type" value="Genomic_DNA"/>
</dbReference>
<keyword evidence="4" id="KW-1185">Reference proteome</keyword>
<feature type="transmembrane region" description="Helical" evidence="2">
    <location>
        <begin position="122"/>
        <end position="139"/>
    </location>
</feature>
<evidence type="ECO:0000256" key="2">
    <source>
        <dbReference type="SAM" id="Phobius"/>
    </source>
</evidence>
<reference evidence="3 4" key="1">
    <citation type="submission" date="2018-06" db="EMBL/GenBank/DDBJ databases">
        <title>A transcriptomic atlas of mushroom development highlights an independent origin of complex multicellularity.</title>
        <authorList>
            <consortium name="DOE Joint Genome Institute"/>
            <person name="Krizsan K."/>
            <person name="Almasi E."/>
            <person name="Merenyi Z."/>
            <person name="Sahu N."/>
            <person name="Viragh M."/>
            <person name="Koszo T."/>
            <person name="Mondo S."/>
            <person name="Kiss B."/>
            <person name="Balint B."/>
            <person name="Kues U."/>
            <person name="Barry K."/>
            <person name="Hegedus J.C."/>
            <person name="Henrissat B."/>
            <person name="Johnson J."/>
            <person name="Lipzen A."/>
            <person name="Ohm R."/>
            <person name="Nagy I."/>
            <person name="Pangilinan J."/>
            <person name="Yan J."/>
            <person name="Xiong Y."/>
            <person name="Grigoriev I.V."/>
            <person name="Hibbett D.S."/>
            <person name="Nagy L.G."/>
        </authorList>
    </citation>
    <scope>NUCLEOTIDE SEQUENCE [LARGE SCALE GENOMIC DNA]</scope>
    <source>
        <strain evidence="3 4">SZMC22713</strain>
    </source>
</reference>
<keyword evidence="2" id="KW-1133">Transmembrane helix</keyword>
<accession>A0A4Y7PPE3</accession>
<evidence type="ECO:0000313" key="4">
    <source>
        <dbReference type="Proteomes" id="UP000294933"/>
    </source>
</evidence>
<feature type="compositionally biased region" description="Polar residues" evidence="1">
    <location>
        <begin position="232"/>
        <end position="251"/>
    </location>
</feature>